<gene>
    <name evidence="2" type="ORF">UCREL1_4945</name>
</gene>
<dbReference type="KEGG" id="ela:UCREL1_4945"/>
<reference evidence="3" key="1">
    <citation type="journal article" date="2013" name="Genome Announc.">
        <title>Draft genome sequence of the grapevine dieback fungus Eutypa lata UCR-EL1.</title>
        <authorList>
            <person name="Blanco-Ulate B."/>
            <person name="Rolshausen P.E."/>
            <person name="Cantu D."/>
        </authorList>
    </citation>
    <scope>NUCLEOTIDE SEQUENCE [LARGE SCALE GENOMIC DNA]</scope>
    <source>
        <strain evidence="3">UCR-EL1</strain>
    </source>
</reference>
<evidence type="ECO:0000313" key="3">
    <source>
        <dbReference type="Proteomes" id="UP000012174"/>
    </source>
</evidence>
<feature type="chain" id="PRO_5004085006" evidence="1">
    <location>
        <begin position="18"/>
        <end position="94"/>
    </location>
</feature>
<protein>
    <submittedName>
        <fullName evidence="2">Uncharacterized protein</fullName>
    </submittedName>
</protein>
<feature type="signal peptide" evidence="1">
    <location>
        <begin position="1"/>
        <end position="17"/>
    </location>
</feature>
<keyword evidence="3" id="KW-1185">Reference proteome</keyword>
<keyword evidence="1" id="KW-0732">Signal</keyword>
<sequence length="94" mass="9664">MQFSALTLLSLAACAAAFRAEIYTGEGCQGTPFVLDTTGCTDHWLDIGGSVIVTEGSKILAFGGSGCTNSGTWITSDRGCVSALGPQVSWRGVD</sequence>
<accession>M7SUV4</accession>
<dbReference type="Proteomes" id="UP000012174">
    <property type="component" value="Unassembled WGS sequence"/>
</dbReference>
<dbReference type="HOGENOM" id="CLU_2386167_0_0_1"/>
<evidence type="ECO:0000313" key="2">
    <source>
        <dbReference type="EMBL" id="EMR68042.1"/>
    </source>
</evidence>
<organism evidence="2 3">
    <name type="scientific">Eutypa lata (strain UCR-EL1)</name>
    <name type="common">Grapevine dieback disease fungus</name>
    <name type="synonym">Eutypa armeniacae</name>
    <dbReference type="NCBI Taxonomy" id="1287681"/>
    <lineage>
        <taxon>Eukaryota</taxon>
        <taxon>Fungi</taxon>
        <taxon>Dikarya</taxon>
        <taxon>Ascomycota</taxon>
        <taxon>Pezizomycotina</taxon>
        <taxon>Sordariomycetes</taxon>
        <taxon>Xylariomycetidae</taxon>
        <taxon>Xylariales</taxon>
        <taxon>Diatrypaceae</taxon>
        <taxon>Eutypa</taxon>
    </lineage>
</organism>
<dbReference type="AlphaFoldDB" id="M7SUV4"/>
<evidence type="ECO:0000256" key="1">
    <source>
        <dbReference type="SAM" id="SignalP"/>
    </source>
</evidence>
<dbReference type="EMBL" id="KB706313">
    <property type="protein sequence ID" value="EMR68042.1"/>
    <property type="molecule type" value="Genomic_DNA"/>
</dbReference>
<name>M7SUV4_EUTLA</name>
<proteinExistence type="predicted"/>